<organism evidence="4 5">
    <name type="scientific">Tsukamurella spumae</name>
    <dbReference type="NCBI Taxonomy" id="44753"/>
    <lineage>
        <taxon>Bacteria</taxon>
        <taxon>Bacillati</taxon>
        <taxon>Actinomycetota</taxon>
        <taxon>Actinomycetes</taxon>
        <taxon>Mycobacteriales</taxon>
        <taxon>Tsukamurellaceae</taxon>
        <taxon>Tsukamurella</taxon>
    </lineage>
</organism>
<dbReference type="EMBL" id="JAAXOQ010000018">
    <property type="protein sequence ID" value="NKY19494.1"/>
    <property type="molecule type" value="Genomic_DNA"/>
</dbReference>
<dbReference type="AlphaFoldDB" id="A0A846X2F6"/>
<sequence>MLESPDSSSQLDDSNGKSGRSWTLPASIIFIVAILLGAVLVYLIPDDDKAPQQGAQTPSPTAGPTSSPSGDGRDKFGTPRVDATGRSVQVPANPSGQVLPQTGSPAFTASDPAWLTGSPKGLMWQSIYNGVVVPFSTSDGPTSLVDGVPTGFARTPQGAVMAAWQINVRLPFETDPSRRAKLIDRAMISDGSDAAEAEMRGARTLNGSSDNPLSLRGAQILGSVPIAVKVSEFSPDYALISFGLSLAPQQPNGIEGMRADFQVVWRDGTWKVPFPLLNSFTPTPTFVGWSRQW</sequence>
<accession>A0A846X2F6</accession>
<proteinExistence type="predicted"/>
<keyword evidence="2" id="KW-1133">Transmembrane helix</keyword>
<reference evidence="4 5" key="1">
    <citation type="submission" date="2020-04" db="EMBL/GenBank/DDBJ databases">
        <title>MicrobeNet Type strains.</title>
        <authorList>
            <person name="Nicholson A.C."/>
        </authorList>
    </citation>
    <scope>NUCLEOTIDE SEQUENCE [LARGE SCALE GENOMIC DNA]</scope>
    <source>
        <strain evidence="4 5">DSM 44113</strain>
    </source>
</reference>
<feature type="transmembrane region" description="Helical" evidence="2">
    <location>
        <begin position="22"/>
        <end position="44"/>
    </location>
</feature>
<dbReference type="Proteomes" id="UP000582646">
    <property type="component" value="Unassembled WGS sequence"/>
</dbReference>
<protein>
    <recommendedName>
        <fullName evidence="3">DUF8175 domain-containing protein</fullName>
    </recommendedName>
</protein>
<dbReference type="InterPro" id="IPR058488">
    <property type="entry name" value="DUF8175"/>
</dbReference>
<evidence type="ECO:0000313" key="4">
    <source>
        <dbReference type="EMBL" id="NKY19494.1"/>
    </source>
</evidence>
<feature type="compositionally biased region" description="Low complexity" evidence="1">
    <location>
        <begin position="54"/>
        <end position="70"/>
    </location>
</feature>
<dbReference type="Pfam" id="PF26526">
    <property type="entry name" value="DUF8175"/>
    <property type="match status" value="1"/>
</dbReference>
<feature type="compositionally biased region" description="Polar residues" evidence="1">
    <location>
        <begin position="86"/>
        <end position="105"/>
    </location>
</feature>
<keyword evidence="2" id="KW-0812">Transmembrane</keyword>
<evidence type="ECO:0000256" key="2">
    <source>
        <dbReference type="SAM" id="Phobius"/>
    </source>
</evidence>
<evidence type="ECO:0000313" key="5">
    <source>
        <dbReference type="Proteomes" id="UP000582646"/>
    </source>
</evidence>
<gene>
    <name evidence="4" type="ORF">HF999_14095</name>
</gene>
<dbReference type="RefSeq" id="WP_168546489.1">
    <property type="nucleotide sequence ID" value="NZ_BAAAKS010000019.1"/>
</dbReference>
<name>A0A846X2F6_9ACTN</name>
<comment type="caution">
    <text evidence="4">The sequence shown here is derived from an EMBL/GenBank/DDBJ whole genome shotgun (WGS) entry which is preliminary data.</text>
</comment>
<keyword evidence="5" id="KW-1185">Reference proteome</keyword>
<feature type="domain" description="DUF8175" evidence="3">
    <location>
        <begin position="90"/>
        <end position="277"/>
    </location>
</feature>
<keyword evidence="2" id="KW-0472">Membrane</keyword>
<feature type="region of interest" description="Disordered" evidence="1">
    <location>
        <begin position="51"/>
        <end position="105"/>
    </location>
</feature>
<evidence type="ECO:0000256" key="1">
    <source>
        <dbReference type="SAM" id="MobiDB-lite"/>
    </source>
</evidence>
<evidence type="ECO:0000259" key="3">
    <source>
        <dbReference type="Pfam" id="PF26526"/>
    </source>
</evidence>